<keyword evidence="2" id="KW-1185">Reference proteome</keyword>
<dbReference type="PANTHER" id="PTHR35761:SF1">
    <property type="entry name" value="PROTEIN SENSITIVE TO UV 2"/>
    <property type="match status" value="1"/>
</dbReference>
<dbReference type="Proteomes" id="UP000516437">
    <property type="component" value="Chromosome 4"/>
</dbReference>
<sequence length="163" mass="17581">MNLGPVSYLENEYVPAKTVVIDCGLSGREFGVGLNHGVPHKIQNAMPSNDRACSRADRVMPSCKTIGVQTEEAGDPAQADLHVLFGFMSRNVSRSTRDPVADGSSTDVALKLHMHSFHTSEAARVSHLYSVLTKISDGVVPLESLFEPLLDLCSLANTFLNPS</sequence>
<dbReference type="OrthoDB" id="645074at2759"/>
<dbReference type="EMBL" id="RXIC02000022">
    <property type="protein sequence ID" value="KAB1216341.1"/>
    <property type="molecule type" value="Genomic_DNA"/>
</dbReference>
<protein>
    <submittedName>
        <fullName evidence="1">Uncharacterized protein</fullName>
    </submittedName>
</protein>
<dbReference type="AlphaFoldDB" id="A0A6A1VTV2"/>
<organism evidence="1 2">
    <name type="scientific">Morella rubra</name>
    <name type="common">Chinese bayberry</name>
    <dbReference type="NCBI Taxonomy" id="262757"/>
    <lineage>
        <taxon>Eukaryota</taxon>
        <taxon>Viridiplantae</taxon>
        <taxon>Streptophyta</taxon>
        <taxon>Embryophyta</taxon>
        <taxon>Tracheophyta</taxon>
        <taxon>Spermatophyta</taxon>
        <taxon>Magnoliopsida</taxon>
        <taxon>eudicotyledons</taxon>
        <taxon>Gunneridae</taxon>
        <taxon>Pentapetalae</taxon>
        <taxon>rosids</taxon>
        <taxon>fabids</taxon>
        <taxon>Fagales</taxon>
        <taxon>Myricaceae</taxon>
        <taxon>Morella</taxon>
    </lineage>
</organism>
<comment type="caution">
    <text evidence="1">The sequence shown here is derived from an EMBL/GenBank/DDBJ whole genome shotgun (WGS) entry which is preliminary data.</text>
</comment>
<accession>A0A6A1VTV2</accession>
<gene>
    <name evidence="1" type="ORF">CJ030_MR4G026755</name>
</gene>
<dbReference type="PANTHER" id="PTHR35761">
    <property type="entry name" value="ATR INTERACTING PROTEIN"/>
    <property type="match status" value="1"/>
</dbReference>
<proteinExistence type="predicted"/>
<evidence type="ECO:0000313" key="2">
    <source>
        <dbReference type="Proteomes" id="UP000516437"/>
    </source>
</evidence>
<reference evidence="1 2" key="1">
    <citation type="journal article" date="2019" name="Plant Biotechnol. J.">
        <title>The red bayberry genome and genetic basis of sex determination.</title>
        <authorList>
            <person name="Jia H.M."/>
            <person name="Jia H.J."/>
            <person name="Cai Q.L."/>
            <person name="Wang Y."/>
            <person name="Zhao H.B."/>
            <person name="Yang W.F."/>
            <person name="Wang G.Y."/>
            <person name="Li Y.H."/>
            <person name="Zhan D.L."/>
            <person name="Shen Y.T."/>
            <person name="Niu Q.F."/>
            <person name="Chang L."/>
            <person name="Qiu J."/>
            <person name="Zhao L."/>
            <person name="Xie H.B."/>
            <person name="Fu W.Y."/>
            <person name="Jin J."/>
            <person name="Li X.W."/>
            <person name="Jiao Y."/>
            <person name="Zhou C.C."/>
            <person name="Tu T."/>
            <person name="Chai C.Y."/>
            <person name="Gao J.L."/>
            <person name="Fan L.J."/>
            <person name="van de Weg E."/>
            <person name="Wang J.Y."/>
            <person name="Gao Z.S."/>
        </authorList>
    </citation>
    <scope>NUCLEOTIDE SEQUENCE [LARGE SCALE GENOMIC DNA]</scope>
    <source>
        <tissue evidence="1">Leaves</tissue>
    </source>
</reference>
<name>A0A6A1VTV2_9ROSI</name>
<evidence type="ECO:0000313" key="1">
    <source>
        <dbReference type="EMBL" id="KAB1216341.1"/>
    </source>
</evidence>
<dbReference type="InterPro" id="IPR044952">
    <property type="entry name" value="SUV2"/>
</dbReference>
<dbReference type="GO" id="GO:0006974">
    <property type="term" value="P:DNA damage response"/>
    <property type="evidence" value="ECO:0007669"/>
    <property type="project" value="InterPro"/>
</dbReference>